<dbReference type="EMBL" id="CP039908">
    <property type="protein sequence ID" value="QCM02026.1"/>
    <property type="molecule type" value="Genomic_DNA"/>
</dbReference>
<dbReference type="NCBIfam" id="TIGR00663">
    <property type="entry name" value="dnan"/>
    <property type="match status" value="1"/>
</dbReference>
<evidence type="ECO:0000256" key="3">
    <source>
        <dbReference type="ARBA" id="ARBA00021035"/>
    </source>
</evidence>
<dbReference type="InterPro" id="IPR046938">
    <property type="entry name" value="DNA_clamp_sf"/>
</dbReference>
<dbReference type="Proteomes" id="UP000298646">
    <property type="component" value="Chromosome linear"/>
</dbReference>
<evidence type="ECO:0000256" key="10">
    <source>
        <dbReference type="PIRNR" id="PIRNR000804"/>
    </source>
</evidence>
<name>A0AAE6ELW3_AGRTU</name>
<dbReference type="InterPro" id="IPR022634">
    <property type="entry name" value="DNA_polIII_beta_N"/>
</dbReference>
<evidence type="ECO:0000256" key="9">
    <source>
        <dbReference type="ARBA" id="ARBA00023125"/>
    </source>
</evidence>
<feature type="domain" description="DNA polymerase III beta sliding clamp central" evidence="12">
    <location>
        <begin position="185"/>
        <end position="295"/>
    </location>
</feature>
<comment type="subunit">
    <text evidence="10">Forms a ring-shaped head-to-tail homodimer around DNA.</text>
</comment>
<keyword evidence="8 10" id="KW-0239">DNA-directed DNA polymerase</keyword>
<dbReference type="GO" id="GO:0006271">
    <property type="term" value="P:DNA strand elongation involved in DNA replication"/>
    <property type="evidence" value="ECO:0007669"/>
    <property type="project" value="TreeGrafter"/>
</dbReference>
<dbReference type="InterPro" id="IPR022635">
    <property type="entry name" value="DNA_polIII_beta_C"/>
</dbReference>
<dbReference type="InterPro" id="IPR001001">
    <property type="entry name" value="DNA_polIII_beta"/>
</dbReference>
<accession>A0AAE6ELW3</accession>
<keyword evidence="6 10" id="KW-0548">Nucleotidyltransferase</keyword>
<dbReference type="CDD" id="cd00140">
    <property type="entry name" value="beta_clamp"/>
    <property type="match status" value="1"/>
</dbReference>
<comment type="similarity">
    <text evidence="2 10">Belongs to the beta sliding clamp family.</text>
</comment>
<dbReference type="PANTHER" id="PTHR30478:SF0">
    <property type="entry name" value="BETA SLIDING CLAMP"/>
    <property type="match status" value="1"/>
</dbReference>
<dbReference type="GO" id="GO:0009360">
    <property type="term" value="C:DNA polymerase III complex"/>
    <property type="evidence" value="ECO:0007669"/>
    <property type="project" value="InterPro"/>
</dbReference>
<evidence type="ECO:0000256" key="7">
    <source>
        <dbReference type="ARBA" id="ARBA00022705"/>
    </source>
</evidence>
<dbReference type="GO" id="GO:0003887">
    <property type="term" value="F:DNA-directed DNA polymerase activity"/>
    <property type="evidence" value="ECO:0007669"/>
    <property type="project" value="UniProtKB-UniRule"/>
</dbReference>
<keyword evidence="9" id="KW-0238">DNA-binding</keyword>
<feature type="domain" description="DNA polymerase III beta sliding clamp N-terminal" evidence="11">
    <location>
        <begin position="52"/>
        <end position="171"/>
    </location>
</feature>
<evidence type="ECO:0000259" key="13">
    <source>
        <dbReference type="Pfam" id="PF02768"/>
    </source>
</evidence>
<evidence type="ECO:0000256" key="8">
    <source>
        <dbReference type="ARBA" id="ARBA00022932"/>
    </source>
</evidence>
<dbReference type="SUPFAM" id="SSF55979">
    <property type="entry name" value="DNA clamp"/>
    <property type="match status" value="3"/>
</dbReference>
<evidence type="ECO:0000259" key="11">
    <source>
        <dbReference type="Pfam" id="PF00712"/>
    </source>
</evidence>
<evidence type="ECO:0000256" key="6">
    <source>
        <dbReference type="ARBA" id="ARBA00022695"/>
    </source>
</evidence>
<dbReference type="GO" id="GO:0003677">
    <property type="term" value="F:DNA binding"/>
    <property type="evidence" value="ECO:0007669"/>
    <property type="project" value="UniProtKB-UniRule"/>
</dbReference>
<organism evidence="14 15">
    <name type="scientific">Agrobacterium tumefaciens</name>
    <dbReference type="NCBI Taxonomy" id="358"/>
    <lineage>
        <taxon>Bacteria</taxon>
        <taxon>Pseudomonadati</taxon>
        <taxon>Pseudomonadota</taxon>
        <taxon>Alphaproteobacteria</taxon>
        <taxon>Hyphomicrobiales</taxon>
        <taxon>Rhizobiaceae</taxon>
        <taxon>Rhizobium/Agrobacterium group</taxon>
        <taxon>Agrobacterium</taxon>
        <taxon>Agrobacterium tumefaciens complex</taxon>
    </lineage>
</organism>
<dbReference type="GO" id="GO:0008408">
    <property type="term" value="F:3'-5' exonuclease activity"/>
    <property type="evidence" value="ECO:0007669"/>
    <property type="project" value="InterPro"/>
</dbReference>
<keyword evidence="7 10" id="KW-0235">DNA replication</keyword>
<dbReference type="GO" id="GO:0005737">
    <property type="term" value="C:cytoplasm"/>
    <property type="evidence" value="ECO:0007669"/>
    <property type="project" value="UniProtKB-SubCell"/>
</dbReference>
<reference evidence="14 15" key="1">
    <citation type="submission" date="2019-04" db="EMBL/GenBank/DDBJ databases">
        <title>Complete genome sequence of Agrobacterium tumefaciens CFBP6624.</title>
        <authorList>
            <person name="Haryono M."/>
            <person name="Lin Y.-C."/>
            <person name="Lai E.-M."/>
            <person name="Kuo C.-H."/>
        </authorList>
    </citation>
    <scope>NUCLEOTIDE SEQUENCE [LARGE SCALE GENOMIC DNA]</scope>
    <source>
        <strain evidence="14 15">CFBP6624</strain>
    </source>
</reference>
<evidence type="ECO:0000256" key="5">
    <source>
        <dbReference type="ARBA" id="ARBA00022679"/>
    </source>
</evidence>
<keyword evidence="5 10" id="KW-0808">Transferase</keyword>
<dbReference type="Pfam" id="PF00712">
    <property type="entry name" value="DNA_pol3_beta"/>
    <property type="match status" value="1"/>
</dbReference>
<evidence type="ECO:0000256" key="1">
    <source>
        <dbReference type="ARBA" id="ARBA00004496"/>
    </source>
</evidence>
<protein>
    <recommendedName>
        <fullName evidence="3 10">Beta sliding clamp</fullName>
    </recommendedName>
</protein>
<dbReference type="Gene3D" id="3.10.150.10">
    <property type="entry name" value="DNA Polymerase III, subunit A, domain 2"/>
    <property type="match status" value="1"/>
</dbReference>
<evidence type="ECO:0000313" key="14">
    <source>
        <dbReference type="EMBL" id="QCM02026.1"/>
    </source>
</evidence>
<dbReference type="Gene3D" id="3.70.10.10">
    <property type="match status" value="1"/>
</dbReference>
<dbReference type="AlphaFoldDB" id="A0AAE6ELW3"/>
<gene>
    <name evidence="14" type="primary">dnaN</name>
    <name evidence="14" type="ORF">CFBP6624_17565</name>
</gene>
<feature type="domain" description="DNA polymerase III beta sliding clamp C-terminal" evidence="13">
    <location>
        <begin position="300"/>
        <end position="420"/>
    </location>
</feature>
<comment type="subcellular location">
    <subcellularLocation>
        <location evidence="1 10">Cytoplasm</location>
    </subcellularLocation>
</comment>
<dbReference type="PANTHER" id="PTHR30478">
    <property type="entry name" value="DNA POLYMERASE III SUBUNIT BETA"/>
    <property type="match status" value="1"/>
</dbReference>
<comment type="function">
    <text evidence="10">Confers DNA tethering and processivity to DNA polymerases and other proteins. Acts as a clamp, forming a ring around DNA (a reaction catalyzed by the clamp-loading complex) which diffuses in an ATP-independent manner freely and bidirectionally along dsDNA. Initially characterized for its ability to contact the catalytic subunit of DNA polymerase III (Pol III), a complex, multichain enzyme responsible for most of the replicative synthesis in bacteria; Pol III exhibits 3'-5' exonuclease proofreading activity. The beta chain is required for initiation of replication as well as for processivity of DNA replication.</text>
</comment>
<evidence type="ECO:0000256" key="4">
    <source>
        <dbReference type="ARBA" id="ARBA00022490"/>
    </source>
</evidence>
<evidence type="ECO:0000256" key="2">
    <source>
        <dbReference type="ARBA" id="ARBA00010752"/>
    </source>
</evidence>
<dbReference type="Pfam" id="PF02767">
    <property type="entry name" value="DNA_pol3_beta_2"/>
    <property type="match status" value="1"/>
</dbReference>
<proteinExistence type="inferred from homology"/>
<keyword evidence="4 10" id="KW-0963">Cytoplasm</keyword>
<dbReference type="InterPro" id="IPR022637">
    <property type="entry name" value="DNA_polIII_beta_cen"/>
</dbReference>
<evidence type="ECO:0000259" key="12">
    <source>
        <dbReference type="Pfam" id="PF02767"/>
    </source>
</evidence>
<dbReference type="PIRSF" id="PIRSF000804">
    <property type="entry name" value="DNA_pol_III_b"/>
    <property type="match status" value="1"/>
</dbReference>
<dbReference type="SMART" id="SM00480">
    <property type="entry name" value="POL3Bc"/>
    <property type="match status" value="1"/>
</dbReference>
<sequence length="421" mass="46465">MSNKPIVGWPKVTLRMRWTSYSASSILPPPSTKNALPICFRAAGGRRMAELYFRIHRTEFLAALGAVRDAVPRKDEVPILQNVLLQPEGERMTVRGTDLSVEVQTQCELLEVGNGQALTINFEELHGIVKNLPENAEISVEAGRGAGQVAIHSGRSRYNLHFLPASDFPCMGKERPPLAFAIGATVLNAALRKVAFAFNVNMKDRPFLMGAHLHELPSGKLAVVGCNGLKVAVSRVVPAELTKFQPATIPTETVNIFRRLMGESKDACRVYLNENQVVIECEDYIVTSRLVDGIFLEYTRVIPDRGSVFIRADCANVIRALNRVTAISGDIKTSATKFFVSTGQMRIELVTTNGQAATETLDIEYEGEEFRRGFNASFVKDTLESISTTSFLLFGKDPEAPGHFTPDNDADEDYIVMPMRV</sequence>
<dbReference type="Pfam" id="PF02768">
    <property type="entry name" value="DNA_pol3_beta_3"/>
    <property type="match status" value="1"/>
</dbReference>
<evidence type="ECO:0000313" key="15">
    <source>
        <dbReference type="Proteomes" id="UP000298646"/>
    </source>
</evidence>